<comment type="caution">
    <text evidence="1">The sequence shown here is derived from an EMBL/GenBank/DDBJ whole genome shotgun (WGS) entry which is preliminary data.</text>
</comment>
<reference evidence="1 2" key="1">
    <citation type="submission" date="2021-03" db="EMBL/GenBank/DDBJ databases">
        <authorList>
            <person name="So Y."/>
        </authorList>
    </citation>
    <scope>NUCLEOTIDE SEQUENCE [LARGE SCALE GENOMIC DNA]</scope>
    <source>
        <strain evidence="1 2">PWR1</strain>
    </source>
</reference>
<dbReference type="RefSeq" id="WP_209350459.1">
    <property type="nucleotide sequence ID" value="NZ_JAGIYZ010000002.1"/>
</dbReference>
<dbReference type="EMBL" id="JAGIYZ010000002">
    <property type="protein sequence ID" value="MBP0463083.1"/>
    <property type="molecule type" value="Genomic_DNA"/>
</dbReference>
<name>A0ABS4ANZ6_9PROT</name>
<organism evidence="1 2">
    <name type="scientific">Roseomonas nitratireducens</name>
    <dbReference type="NCBI Taxonomy" id="2820810"/>
    <lineage>
        <taxon>Bacteria</taxon>
        <taxon>Pseudomonadati</taxon>
        <taxon>Pseudomonadota</taxon>
        <taxon>Alphaproteobacteria</taxon>
        <taxon>Acetobacterales</taxon>
        <taxon>Roseomonadaceae</taxon>
        <taxon>Roseomonas</taxon>
    </lineage>
</organism>
<proteinExistence type="predicted"/>
<accession>A0ABS4ANZ6</accession>
<gene>
    <name evidence="1" type="ORF">J5Y09_04100</name>
</gene>
<dbReference type="Proteomes" id="UP000680815">
    <property type="component" value="Unassembled WGS sequence"/>
</dbReference>
<sequence length="91" mass="10276">MRKRLLETSAPISASPPKLVDRKRAAALVNERYFPISPRTLEAWPLTLRRVNGKALIDTAELFKLAEERIAAAPVTRGGRRFRQHEEARAA</sequence>
<evidence type="ECO:0000313" key="1">
    <source>
        <dbReference type="EMBL" id="MBP0463083.1"/>
    </source>
</evidence>
<keyword evidence="2" id="KW-1185">Reference proteome</keyword>
<protein>
    <submittedName>
        <fullName evidence="1">Uncharacterized protein</fullName>
    </submittedName>
</protein>
<evidence type="ECO:0000313" key="2">
    <source>
        <dbReference type="Proteomes" id="UP000680815"/>
    </source>
</evidence>